<reference evidence="4" key="1">
    <citation type="journal article" date="2019" name="Int. J. Syst. Evol. Microbiol.">
        <title>The Global Catalogue of Microorganisms (GCM) 10K type strain sequencing project: providing services to taxonomists for standard genome sequencing and annotation.</title>
        <authorList>
            <consortium name="The Broad Institute Genomics Platform"/>
            <consortium name="The Broad Institute Genome Sequencing Center for Infectious Disease"/>
            <person name="Wu L."/>
            <person name="Ma J."/>
        </authorList>
    </citation>
    <scope>NUCLEOTIDE SEQUENCE [LARGE SCALE GENOMIC DNA]</scope>
    <source>
        <strain evidence="4">JCM 17664</strain>
    </source>
</reference>
<dbReference type="Gene3D" id="3.20.20.140">
    <property type="entry name" value="Metal-dependent hydrolases"/>
    <property type="match status" value="1"/>
</dbReference>
<dbReference type="SUPFAM" id="SSF51556">
    <property type="entry name" value="Metallo-dependent hydrolases"/>
    <property type="match status" value="1"/>
</dbReference>
<comment type="caution">
    <text evidence="3">The sequence shown here is derived from an EMBL/GenBank/DDBJ whole genome shotgun (WGS) entry which is preliminary data.</text>
</comment>
<dbReference type="Proteomes" id="UP001501207">
    <property type="component" value="Unassembled WGS sequence"/>
</dbReference>
<dbReference type="InterPro" id="IPR006680">
    <property type="entry name" value="Amidohydro-rel"/>
</dbReference>
<dbReference type="InterPro" id="IPR032466">
    <property type="entry name" value="Metal_Hydrolase"/>
</dbReference>
<dbReference type="RefSeq" id="WP_344980401.1">
    <property type="nucleotide sequence ID" value="NZ_BAABFN010000007.1"/>
</dbReference>
<evidence type="ECO:0000259" key="2">
    <source>
        <dbReference type="Pfam" id="PF04909"/>
    </source>
</evidence>
<gene>
    <name evidence="3" type="ORF">GCM10023143_28090</name>
</gene>
<sequence length="288" mass="32661">MNSFDEKIIPGTIDAHQHLWQFDPVRDAWITEDMKAIQRDFLANDLLEVLTESGVEGSIAVQADTSENETAFLVEQAERNDFIKGVVGWVDLCSPAVADRLAFYREGSRKIKGFRHIVQAEPDDNYLLREDFCRGIAALGSLGFTYDILIYPKQLPAAIRFVEKFPDQRFVVDHLAKPLIREKRISPWAEQMNILSGHPNVFCKVSGMVTEADWQRWNADALRPYLDVVFETFGPERLMFGSDWPVCLVAASYREVIKVVRDYTGQLDPAASAAVMGGNARHFYQLEA</sequence>
<organism evidence="3 4">
    <name type="scientific">Compostibacter hankyongensis</name>
    <dbReference type="NCBI Taxonomy" id="1007089"/>
    <lineage>
        <taxon>Bacteria</taxon>
        <taxon>Pseudomonadati</taxon>
        <taxon>Bacteroidota</taxon>
        <taxon>Chitinophagia</taxon>
        <taxon>Chitinophagales</taxon>
        <taxon>Chitinophagaceae</taxon>
        <taxon>Compostibacter</taxon>
    </lineage>
</organism>
<name>A0ABP8G3P4_9BACT</name>
<dbReference type="Pfam" id="PF04909">
    <property type="entry name" value="Amidohydro_2"/>
    <property type="match status" value="1"/>
</dbReference>
<evidence type="ECO:0000256" key="1">
    <source>
        <dbReference type="ARBA" id="ARBA00038310"/>
    </source>
</evidence>
<dbReference type="PANTHER" id="PTHR43569">
    <property type="entry name" value="AMIDOHYDROLASE"/>
    <property type="match status" value="1"/>
</dbReference>
<keyword evidence="4" id="KW-1185">Reference proteome</keyword>
<proteinExistence type="inferred from homology"/>
<dbReference type="EMBL" id="BAABFN010000007">
    <property type="protein sequence ID" value="GAA4316261.1"/>
    <property type="molecule type" value="Genomic_DNA"/>
</dbReference>
<evidence type="ECO:0000313" key="3">
    <source>
        <dbReference type="EMBL" id="GAA4316261.1"/>
    </source>
</evidence>
<dbReference type="InterPro" id="IPR052350">
    <property type="entry name" value="Metallo-dep_Lactonases"/>
</dbReference>
<evidence type="ECO:0000313" key="4">
    <source>
        <dbReference type="Proteomes" id="UP001501207"/>
    </source>
</evidence>
<comment type="similarity">
    <text evidence="1">Belongs to the metallo-dependent hydrolases superfamily.</text>
</comment>
<dbReference type="PANTHER" id="PTHR43569:SF2">
    <property type="entry name" value="AMIDOHYDROLASE-RELATED DOMAIN-CONTAINING PROTEIN"/>
    <property type="match status" value="1"/>
</dbReference>
<protein>
    <submittedName>
        <fullName evidence="3">Amidohydrolase family protein</fullName>
    </submittedName>
</protein>
<feature type="domain" description="Amidohydrolase-related" evidence="2">
    <location>
        <begin position="13"/>
        <end position="286"/>
    </location>
</feature>
<accession>A0ABP8G3P4</accession>